<dbReference type="Proteomes" id="UP001302949">
    <property type="component" value="Unassembled WGS sequence"/>
</dbReference>
<evidence type="ECO:0000313" key="2">
    <source>
        <dbReference type="EMBL" id="MEA5140722.1"/>
    </source>
</evidence>
<keyword evidence="1" id="KW-1133">Transmembrane helix</keyword>
<evidence type="ECO:0000313" key="3">
    <source>
        <dbReference type="Proteomes" id="UP001302949"/>
    </source>
</evidence>
<name>A0ABU5QDT0_9BACT</name>
<accession>A0ABU5QDT0</accession>
<proteinExistence type="predicted"/>
<reference evidence="2 3" key="1">
    <citation type="submission" date="2023-12" db="EMBL/GenBank/DDBJ databases">
        <title>Novel species of the genus Arcicella isolated from rivers.</title>
        <authorList>
            <person name="Lu H."/>
        </authorList>
    </citation>
    <scope>NUCLEOTIDE SEQUENCE [LARGE SCALE GENOMIC DNA]</scope>
    <source>
        <strain evidence="2 3">KCTC 23307</strain>
    </source>
</reference>
<sequence>MMKDEEIFDILDGTATAETIARHNECLANSSEYRVLFQEYVEMHALLAEMPLEKTAVNFTDKLIDKWELSQEVVLERKTSKLPFYFLILSVILIITTLVMALASNSSIKTSFDVNASVRIFQNRIFINTLLIVNTLLIFNYLDKKVFKPYFEKRYHIHL</sequence>
<feature type="transmembrane region" description="Helical" evidence="1">
    <location>
        <begin position="84"/>
        <end position="105"/>
    </location>
</feature>
<dbReference type="EMBL" id="JAYFUM010000020">
    <property type="protein sequence ID" value="MEA5140722.1"/>
    <property type="molecule type" value="Genomic_DNA"/>
</dbReference>
<dbReference type="RefSeq" id="WP_323297876.1">
    <property type="nucleotide sequence ID" value="NZ_JAYFUM010000020.1"/>
</dbReference>
<feature type="transmembrane region" description="Helical" evidence="1">
    <location>
        <begin position="125"/>
        <end position="142"/>
    </location>
</feature>
<keyword evidence="1" id="KW-0472">Membrane</keyword>
<comment type="caution">
    <text evidence="2">The sequence shown here is derived from an EMBL/GenBank/DDBJ whole genome shotgun (WGS) entry which is preliminary data.</text>
</comment>
<gene>
    <name evidence="2" type="ORF">VB248_16350</name>
</gene>
<protein>
    <submittedName>
        <fullName evidence="2">Uncharacterized protein</fullName>
    </submittedName>
</protein>
<evidence type="ECO:0000256" key="1">
    <source>
        <dbReference type="SAM" id="Phobius"/>
    </source>
</evidence>
<keyword evidence="1" id="KW-0812">Transmembrane</keyword>
<keyword evidence="3" id="KW-1185">Reference proteome</keyword>
<organism evidence="2 3">
    <name type="scientific">Arcicella rigui</name>
    <dbReference type="NCBI Taxonomy" id="797020"/>
    <lineage>
        <taxon>Bacteria</taxon>
        <taxon>Pseudomonadati</taxon>
        <taxon>Bacteroidota</taxon>
        <taxon>Cytophagia</taxon>
        <taxon>Cytophagales</taxon>
        <taxon>Flectobacillaceae</taxon>
        <taxon>Arcicella</taxon>
    </lineage>
</organism>